<dbReference type="GeneID" id="26249904"/>
<dbReference type="OrthoDB" id="3691014at2759"/>
<feature type="non-terminal residue" evidence="1">
    <location>
        <position position="1"/>
    </location>
</feature>
<accession>W7E2Z0</accession>
<dbReference type="Proteomes" id="UP000054337">
    <property type="component" value="Unassembled WGS sequence"/>
</dbReference>
<proteinExistence type="predicted"/>
<keyword evidence="2" id="KW-1185">Reference proteome</keyword>
<dbReference type="EMBL" id="KI968807">
    <property type="protein sequence ID" value="EUN22596.1"/>
    <property type="molecule type" value="Genomic_DNA"/>
</dbReference>
<sequence length="163" mass="18305">VSLDIATRAFCLTNLTQSASTRSHLFPSLNLSHIRAVRRDVFPINLNRGRRYTYANSIVAISYCLNIGVTGGCRKTHTHRACTICHTILKICMPGDMSTNCQNPKLARPTFDRLDSCMSRFEMCFFADNDEVLRRSSPMYHFRIARSSFGVTTLGIAAILLPL</sequence>
<dbReference type="AlphaFoldDB" id="W7E2Z0"/>
<organism evidence="1 2">
    <name type="scientific">Bipolaris victoriae (strain FI3)</name>
    <name type="common">Victoria blight of oats agent</name>
    <name type="synonym">Cochliobolus victoriae</name>
    <dbReference type="NCBI Taxonomy" id="930091"/>
    <lineage>
        <taxon>Eukaryota</taxon>
        <taxon>Fungi</taxon>
        <taxon>Dikarya</taxon>
        <taxon>Ascomycota</taxon>
        <taxon>Pezizomycotina</taxon>
        <taxon>Dothideomycetes</taxon>
        <taxon>Pleosporomycetidae</taxon>
        <taxon>Pleosporales</taxon>
        <taxon>Pleosporineae</taxon>
        <taxon>Pleosporaceae</taxon>
        <taxon>Bipolaris</taxon>
    </lineage>
</organism>
<evidence type="ECO:0000313" key="1">
    <source>
        <dbReference type="EMBL" id="EUN22596.1"/>
    </source>
</evidence>
<reference evidence="1 2" key="1">
    <citation type="journal article" date="2013" name="PLoS Genet.">
        <title>Comparative genome structure, secondary metabolite, and effector coding capacity across Cochliobolus pathogens.</title>
        <authorList>
            <person name="Condon B.J."/>
            <person name="Leng Y."/>
            <person name="Wu D."/>
            <person name="Bushley K.E."/>
            <person name="Ohm R.A."/>
            <person name="Otillar R."/>
            <person name="Martin J."/>
            <person name="Schackwitz W."/>
            <person name="Grimwood J."/>
            <person name="MohdZainudin N."/>
            <person name="Xue C."/>
            <person name="Wang R."/>
            <person name="Manning V.A."/>
            <person name="Dhillon B."/>
            <person name="Tu Z.J."/>
            <person name="Steffenson B.J."/>
            <person name="Salamov A."/>
            <person name="Sun H."/>
            <person name="Lowry S."/>
            <person name="LaButti K."/>
            <person name="Han J."/>
            <person name="Copeland A."/>
            <person name="Lindquist E."/>
            <person name="Barry K."/>
            <person name="Schmutz J."/>
            <person name="Baker S.E."/>
            <person name="Ciuffetti L.M."/>
            <person name="Grigoriev I.V."/>
            <person name="Zhong S."/>
            <person name="Turgeon B.G."/>
        </authorList>
    </citation>
    <scope>NUCLEOTIDE SEQUENCE [LARGE SCALE GENOMIC DNA]</scope>
    <source>
        <strain evidence="1 2">FI3</strain>
    </source>
</reference>
<protein>
    <submittedName>
        <fullName evidence="1">Uncharacterized protein</fullName>
    </submittedName>
</protein>
<evidence type="ECO:0000313" key="2">
    <source>
        <dbReference type="Proteomes" id="UP000054337"/>
    </source>
</evidence>
<gene>
    <name evidence="1" type="ORF">COCVIDRAFT_111025</name>
</gene>
<dbReference type="RefSeq" id="XP_014552171.1">
    <property type="nucleotide sequence ID" value="XM_014696685.1"/>
</dbReference>
<dbReference type="HOGENOM" id="CLU_1630989_0_0_1"/>
<name>W7E2Z0_BIPV3</name>